<evidence type="ECO:0000313" key="7">
    <source>
        <dbReference type="EMBL" id="JAA80461.1"/>
    </source>
</evidence>
<feature type="compositionally biased region" description="Polar residues" evidence="5">
    <location>
        <begin position="435"/>
        <end position="457"/>
    </location>
</feature>
<dbReference type="InterPro" id="IPR049548">
    <property type="entry name" value="Sina-like_RING"/>
</dbReference>
<dbReference type="GO" id="GO:0008270">
    <property type="term" value="F:zinc ion binding"/>
    <property type="evidence" value="ECO:0007669"/>
    <property type="project" value="UniProtKB-KW"/>
</dbReference>
<feature type="compositionally biased region" description="Polar residues" evidence="5">
    <location>
        <begin position="494"/>
        <end position="508"/>
    </location>
</feature>
<evidence type="ECO:0000259" key="6">
    <source>
        <dbReference type="PROSITE" id="PS50089"/>
    </source>
</evidence>
<accession>S4NNX3</accession>
<name>S4NNX3_9NEOP</name>
<feature type="non-terminal residue" evidence="7">
    <location>
        <position position="508"/>
    </location>
</feature>
<keyword evidence="2 4" id="KW-0863">Zinc-finger</keyword>
<evidence type="ECO:0000256" key="4">
    <source>
        <dbReference type="PROSITE-ProRule" id="PRU00175"/>
    </source>
</evidence>
<proteinExistence type="predicted"/>
<dbReference type="EMBL" id="GAIX01012099">
    <property type="protein sequence ID" value="JAA80461.1"/>
    <property type="molecule type" value="Transcribed_RNA"/>
</dbReference>
<feature type="domain" description="RING-type" evidence="6">
    <location>
        <begin position="21"/>
        <end position="56"/>
    </location>
</feature>
<feature type="compositionally biased region" description="Polar residues" evidence="5">
    <location>
        <begin position="366"/>
        <end position="376"/>
    </location>
</feature>
<feature type="compositionally biased region" description="Low complexity" evidence="5">
    <location>
        <begin position="84"/>
        <end position="102"/>
    </location>
</feature>
<keyword evidence="3" id="KW-0862">Zinc</keyword>
<feature type="compositionally biased region" description="Acidic residues" evidence="5">
    <location>
        <begin position="110"/>
        <end position="120"/>
    </location>
</feature>
<dbReference type="SUPFAM" id="SSF57850">
    <property type="entry name" value="RING/U-box"/>
    <property type="match status" value="1"/>
</dbReference>
<dbReference type="Gene3D" id="3.30.40.10">
    <property type="entry name" value="Zinc/RING finger domain, C3HC4 (zinc finger)"/>
    <property type="match status" value="1"/>
</dbReference>
<dbReference type="GO" id="GO:0031624">
    <property type="term" value="F:ubiquitin conjugating enzyme binding"/>
    <property type="evidence" value="ECO:0007669"/>
    <property type="project" value="TreeGrafter"/>
</dbReference>
<dbReference type="GO" id="GO:0061630">
    <property type="term" value="F:ubiquitin protein ligase activity"/>
    <property type="evidence" value="ECO:0007669"/>
    <property type="project" value="TreeGrafter"/>
</dbReference>
<evidence type="ECO:0000256" key="5">
    <source>
        <dbReference type="SAM" id="MobiDB-lite"/>
    </source>
</evidence>
<dbReference type="GO" id="GO:0043161">
    <property type="term" value="P:proteasome-mediated ubiquitin-dependent protein catabolic process"/>
    <property type="evidence" value="ECO:0007669"/>
    <property type="project" value="TreeGrafter"/>
</dbReference>
<evidence type="ECO:0000256" key="1">
    <source>
        <dbReference type="ARBA" id="ARBA00022723"/>
    </source>
</evidence>
<dbReference type="PANTHER" id="PTHR45877:SF2">
    <property type="entry name" value="E3 UBIQUITIN-PROTEIN LIGASE SINA-RELATED"/>
    <property type="match status" value="1"/>
</dbReference>
<dbReference type="InterPro" id="IPR013083">
    <property type="entry name" value="Znf_RING/FYVE/PHD"/>
</dbReference>
<dbReference type="InterPro" id="IPR004162">
    <property type="entry name" value="SINA-like_animal"/>
</dbReference>
<dbReference type="InterPro" id="IPR001841">
    <property type="entry name" value="Znf_RING"/>
</dbReference>
<feature type="region of interest" description="Disordered" evidence="5">
    <location>
        <begin position="366"/>
        <end position="396"/>
    </location>
</feature>
<feature type="compositionally biased region" description="Polar residues" evidence="5">
    <location>
        <begin position="473"/>
        <end position="483"/>
    </location>
</feature>
<organism evidence="7">
    <name type="scientific">Pararge aegeria</name>
    <name type="common">speckled wood butterfly</name>
    <dbReference type="NCBI Taxonomy" id="116150"/>
    <lineage>
        <taxon>Eukaryota</taxon>
        <taxon>Metazoa</taxon>
        <taxon>Ecdysozoa</taxon>
        <taxon>Arthropoda</taxon>
        <taxon>Hexapoda</taxon>
        <taxon>Insecta</taxon>
        <taxon>Pterygota</taxon>
        <taxon>Neoptera</taxon>
        <taxon>Endopterygota</taxon>
        <taxon>Lepidoptera</taxon>
        <taxon>Glossata</taxon>
        <taxon>Ditrysia</taxon>
        <taxon>Papilionoidea</taxon>
        <taxon>Nymphalidae</taxon>
        <taxon>Satyrinae</taxon>
        <taxon>Satyrini</taxon>
        <taxon>Parargina</taxon>
        <taxon>Pararge</taxon>
    </lineage>
</organism>
<dbReference type="GO" id="GO:0005737">
    <property type="term" value="C:cytoplasm"/>
    <property type="evidence" value="ECO:0007669"/>
    <property type="project" value="TreeGrafter"/>
</dbReference>
<protein>
    <submittedName>
        <fullName evidence="7">Putative E3 ubiquitin-protein ligase sina-like protein</fullName>
    </submittedName>
</protein>
<dbReference type="CDD" id="cd16571">
    <property type="entry name" value="RING-HC_SIAHs"/>
    <property type="match status" value="1"/>
</dbReference>
<dbReference type="PROSITE" id="PS50089">
    <property type="entry name" value="ZF_RING_2"/>
    <property type="match status" value="1"/>
</dbReference>
<evidence type="ECO:0000256" key="3">
    <source>
        <dbReference type="ARBA" id="ARBA00022833"/>
    </source>
</evidence>
<feature type="region of interest" description="Disordered" evidence="5">
    <location>
        <begin position="84"/>
        <end position="131"/>
    </location>
</feature>
<sequence>MVEKSAPKPESVLNLEDLLQCPVCYEIPPGQIFQCNEGHHVCGGCKMRLDVCPVCRALFFGTRNYAMEELITNFRKMRSLKLSSKASGSGSSQSSSPALETTSVEHENNESENEDVEEESNTINVSEQPLRPPQPCSGLFRCLCCKTGSTARLPSARLLNHLRYFHAPDLLEGRSENGEYLQAWQFATVPGKLVTAVRISDMGIFFLTIDITPISVCAWLAMAAAPWVAHGFSYTITICGNDREAIFSDSVWSVRSCEGALKKRGHCLLVTNQDARALTAPAAISGKLSVRRTPTDLLSALTTPRAVLRIANRVNNQNSSSDLEPFLQELQNDVARLSQAFATLGRESNALVQSESQMRARIANIEQASESTSISDSDAEPPAEQSEPQPERQELTRNARKRLRQRLRAALDGTIPPEAPTATNRAQASSAASQPRQNGPVTQPRQNTSSQPRQNAPVTLPRQTTPTTQPRPNTIQLRENTPITEVRVNPPVTQPRQNAPVTQPRQST</sequence>
<feature type="region of interest" description="Disordered" evidence="5">
    <location>
        <begin position="409"/>
        <end position="508"/>
    </location>
</feature>
<keyword evidence="1" id="KW-0479">Metal-binding</keyword>
<dbReference type="PANTHER" id="PTHR45877">
    <property type="entry name" value="E3 UBIQUITIN-PROTEIN LIGASE SIAH2"/>
    <property type="match status" value="1"/>
</dbReference>
<feature type="compositionally biased region" description="Low complexity" evidence="5">
    <location>
        <begin position="461"/>
        <end position="472"/>
    </location>
</feature>
<evidence type="ECO:0000256" key="2">
    <source>
        <dbReference type="ARBA" id="ARBA00022771"/>
    </source>
</evidence>
<dbReference type="Pfam" id="PF21362">
    <property type="entry name" value="Sina_RING"/>
    <property type="match status" value="1"/>
</dbReference>
<reference evidence="7" key="1">
    <citation type="journal article" date="2013" name="BMC Genomics">
        <title>Unscrambling butterfly oogenesis.</title>
        <authorList>
            <person name="Carter J.M."/>
            <person name="Baker S.C."/>
            <person name="Pink R."/>
            <person name="Carter D.R."/>
            <person name="Collins A."/>
            <person name="Tomlin J."/>
            <person name="Gibbs M."/>
            <person name="Breuker C.J."/>
        </authorList>
    </citation>
    <scope>NUCLEOTIDE SEQUENCE</scope>
    <source>
        <tissue evidence="7">Ovary</tissue>
    </source>
</reference>
<dbReference type="AlphaFoldDB" id="S4NNX3"/>
<reference evidence="7" key="2">
    <citation type="submission" date="2013-05" db="EMBL/GenBank/DDBJ databases">
        <authorList>
            <person name="Carter J.-M."/>
            <person name="Baker S.C."/>
            <person name="Pink R."/>
            <person name="Carter D.R.F."/>
            <person name="Collins A."/>
            <person name="Tomlin J."/>
            <person name="Gibbs M."/>
            <person name="Breuker C.J."/>
        </authorList>
    </citation>
    <scope>NUCLEOTIDE SEQUENCE</scope>
    <source>
        <tissue evidence="7">Ovary</tissue>
    </source>
</reference>